<evidence type="ECO:0000256" key="2">
    <source>
        <dbReference type="SAM" id="SignalP"/>
    </source>
</evidence>
<keyword evidence="2" id="KW-0732">Signal</keyword>
<reference evidence="4" key="1">
    <citation type="submission" date="2025-08" db="UniProtKB">
        <authorList>
            <consortium name="Ensembl"/>
        </authorList>
    </citation>
    <scope>IDENTIFICATION</scope>
</reference>
<organism evidence="4 5">
    <name type="scientific">Oryzias sinensis</name>
    <name type="common">Chinese medaka</name>
    <dbReference type="NCBI Taxonomy" id="183150"/>
    <lineage>
        <taxon>Eukaryota</taxon>
        <taxon>Metazoa</taxon>
        <taxon>Chordata</taxon>
        <taxon>Craniata</taxon>
        <taxon>Vertebrata</taxon>
        <taxon>Euteleostomi</taxon>
        <taxon>Actinopterygii</taxon>
        <taxon>Neopterygii</taxon>
        <taxon>Teleostei</taxon>
        <taxon>Neoteleostei</taxon>
        <taxon>Acanthomorphata</taxon>
        <taxon>Ovalentaria</taxon>
        <taxon>Atherinomorphae</taxon>
        <taxon>Beloniformes</taxon>
        <taxon>Adrianichthyidae</taxon>
        <taxon>Oryziinae</taxon>
        <taxon>Oryzias</taxon>
    </lineage>
</organism>
<feature type="signal peptide" evidence="2">
    <location>
        <begin position="1"/>
        <end position="26"/>
    </location>
</feature>
<accession>A0A8C7XSX4</accession>
<evidence type="ECO:0000259" key="3">
    <source>
        <dbReference type="Pfam" id="PF08266"/>
    </source>
</evidence>
<feature type="chain" id="PRO_5034876619" description="Cadherin N-terminal domain-containing protein" evidence="2">
    <location>
        <begin position="27"/>
        <end position="75"/>
    </location>
</feature>
<sequence>LGVGVLEKKNAALLSLRFTCLWSVSAAQIRYSIAEEVKEGTAVGNTAKDLGLEKNSLKVRKYRIGSGGTDSLFHV</sequence>
<name>A0A8C7XSX4_9TELE</name>
<keyword evidence="5" id="KW-1185">Reference proteome</keyword>
<dbReference type="AlphaFoldDB" id="A0A8C7XSX4"/>
<dbReference type="Proteomes" id="UP000694383">
    <property type="component" value="Unplaced"/>
</dbReference>
<dbReference type="GeneTree" id="ENSGT00940000177004"/>
<feature type="domain" description="Cadherin N-terminal" evidence="3">
    <location>
        <begin position="28"/>
        <end position="74"/>
    </location>
</feature>
<dbReference type="CDD" id="cd11304">
    <property type="entry name" value="Cadherin_repeat"/>
    <property type="match status" value="1"/>
</dbReference>
<evidence type="ECO:0000313" key="5">
    <source>
        <dbReference type="Proteomes" id="UP000694383"/>
    </source>
</evidence>
<evidence type="ECO:0000256" key="1">
    <source>
        <dbReference type="ARBA" id="ARBA00023180"/>
    </source>
</evidence>
<reference evidence="4" key="2">
    <citation type="submission" date="2025-09" db="UniProtKB">
        <authorList>
            <consortium name="Ensembl"/>
        </authorList>
    </citation>
    <scope>IDENTIFICATION</scope>
</reference>
<dbReference type="InterPro" id="IPR013164">
    <property type="entry name" value="Cadherin_N"/>
</dbReference>
<proteinExistence type="predicted"/>
<dbReference type="Gene3D" id="2.60.40.60">
    <property type="entry name" value="Cadherins"/>
    <property type="match status" value="1"/>
</dbReference>
<evidence type="ECO:0000313" key="4">
    <source>
        <dbReference type="Ensembl" id="ENSOSIP00000017038.1"/>
    </source>
</evidence>
<dbReference type="Pfam" id="PF08266">
    <property type="entry name" value="Cadherin_2"/>
    <property type="match status" value="1"/>
</dbReference>
<protein>
    <recommendedName>
        <fullName evidence="3">Cadherin N-terminal domain-containing protein</fullName>
    </recommendedName>
</protein>
<keyword evidence="1" id="KW-0325">Glycoprotein</keyword>
<dbReference type="Ensembl" id="ENSOSIT00000018008.1">
    <property type="protein sequence ID" value="ENSOSIP00000017038.1"/>
    <property type="gene ID" value="ENSOSIG00000009336.1"/>
</dbReference>